<feature type="region of interest" description="Disordered" evidence="1">
    <location>
        <begin position="65"/>
        <end position="97"/>
    </location>
</feature>
<name>A0ABN4HWK2_9BURK</name>
<evidence type="ECO:0000313" key="3">
    <source>
        <dbReference type="Proteomes" id="UP000063429"/>
    </source>
</evidence>
<evidence type="ECO:0000256" key="1">
    <source>
        <dbReference type="SAM" id="MobiDB-lite"/>
    </source>
</evidence>
<dbReference type="EMBL" id="CP011409">
    <property type="protein sequence ID" value="AKZ62977.1"/>
    <property type="molecule type" value="Genomic_DNA"/>
</dbReference>
<sequence>MLIGANGNLPQSAYASDAVGTRTENAAPVVASTATAAAAPSVQIDKITLSAAAVRLIEENSRLAQAAAGSSEIPAPASPDSRKAKKRQPSASPMLDVDAFRLIREKLRAQNLQLKDPGLQDKKNKDDKDQTTAVSL</sequence>
<accession>A0ABN4HWK2</accession>
<gene>
    <name evidence="2" type="ORF">F506_10140</name>
</gene>
<dbReference type="RefSeq" id="WP_053197116.1">
    <property type="nucleotide sequence ID" value="NZ_CP011409.1"/>
</dbReference>
<feature type="region of interest" description="Disordered" evidence="1">
    <location>
        <begin position="111"/>
        <end position="136"/>
    </location>
</feature>
<feature type="compositionally biased region" description="Basic and acidic residues" evidence="1">
    <location>
        <begin position="118"/>
        <end position="130"/>
    </location>
</feature>
<organism evidence="2 3">
    <name type="scientific">Herbaspirillum hiltneri N3</name>
    <dbReference type="NCBI Taxonomy" id="1262470"/>
    <lineage>
        <taxon>Bacteria</taxon>
        <taxon>Pseudomonadati</taxon>
        <taxon>Pseudomonadota</taxon>
        <taxon>Betaproteobacteria</taxon>
        <taxon>Burkholderiales</taxon>
        <taxon>Oxalobacteraceae</taxon>
        <taxon>Herbaspirillum</taxon>
    </lineage>
</organism>
<reference evidence="3" key="1">
    <citation type="journal article" date="2015" name="Genome Announc.">
        <title>Complete Genome Sequence of Herbaspirillum hiltneri N3 (DSM 17495), Isolated from Surface-Sterilized Wheat Roots.</title>
        <authorList>
            <person name="Guizelini D."/>
            <person name="Saizaki P.M."/>
            <person name="Coimbra N.A."/>
            <person name="Weiss V.A."/>
            <person name="Faoro H."/>
            <person name="Sfeir M.Z."/>
            <person name="Baura V.A."/>
            <person name="Monteiro R.A."/>
            <person name="Chubatsu L.S."/>
            <person name="Souza E.M."/>
            <person name="Cruz L.M."/>
            <person name="Pedrosa F.O."/>
            <person name="Raittz R.T."/>
            <person name="Marchaukoski J.N."/>
            <person name="Steffens M.B."/>
        </authorList>
    </citation>
    <scope>NUCLEOTIDE SEQUENCE [LARGE SCALE GENOMIC DNA]</scope>
    <source>
        <strain evidence="3">N3</strain>
    </source>
</reference>
<evidence type="ECO:0000313" key="2">
    <source>
        <dbReference type="EMBL" id="AKZ62977.1"/>
    </source>
</evidence>
<proteinExistence type="predicted"/>
<protein>
    <submittedName>
        <fullName evidence="2">Uncharacterized protein</fullName>
    </submittedName>
</protein>
<dbReference type="Proteomes" id="UP000063429">
    <property type="component" value="Chromosome"/>
</dbReference>
<keyword evidence="3" id="KW-1185">Reference proteome</keyword>